<sequence>MKDQQRLNIKWVIIFMTLISLLTISNASNSITVSAEDQVQGEEVSEEETPELTHEKLVFLTDQFMKLIVQEIDDNYKVKDFDTKESLLHAFERVTTRDVAEIYVDFYFTEEPDGLYILPTETPPWFMKDNAYDMIQVEENVIKITQENHLDLYGDYRVEIELTFDEEWKITNIKHA</sequence>
<accession>A0ABU6KHU9</accession>
<evidence type="ECO:0000313" key="2">
    <source>
        <dbReference type="Proteomes" id="UP001335737"/>
    </source>
</evidence>
<organism evidence="1 2">
    <name type="scientific">Virgibacillus tibetensis</name>
    <dbReference type="NCBI Taxonomy" id="3042313"/>
    <lineage>
        <taxon>Bacteria</taxon>
        <taxon>Bacillati</taxon>
        <taxon>Bacillota</taxon>
        <taxon>Bacilli</taxon>
        <taxon>Bacillales</taxon>
        <taxon>Bacillaceae</taxon>
        <taxon>Virgibacillus</taxon>
    </lineage>
</organism>
<protein>
    <recommendedName>
        <fullName evidence="3">DUF3993 domain-containing protein</fullName>
    </recommendedName>
</protein>
<proteinExistence type="predicted"/>
<comment type="caution">
    <text evidence="1">The sequence shown here is derived from an EMBL/GenBank/DDBJ whole genome shotgun (WGS) entry which is preliminary data.</text>
</comment>
<keyword evidence="2" id="KW-1185">Reference proteome</keyword>
<reference evidence="1 2" key="1">
    <citation type="journal article" date="2024" name="Int. J. Syst. Evol. Microbiol.">
        <title>Virgibacillus tibetensis sp. nov., isolated from salt lake on the Tibetan Plateau of China.</title>
        <authorList>
            <person name="Phurbu D."/>
            <person name="Liu Z.-X."/>
            <person name="Wang R."/>
            <person name="Zheng Y.-Y."/>
            <person name="Liu H.-C."/>
            <person name="Zhou Y.-G."/>
            <person name="Yu Y.-J."/>
            <person name="Li A.-H."/>
        </authorList>
    </citation>
    <scope>NUCLEOTIDE SEQUENCE [LARGE SCALE GENOMIC DNA]</scope>
    <source>
        <strain evidence="1 2">C22-A2</strain>
    </source>
</reference>
<gene>
    <name evidence="1" type="ORF">QGM71_15480</name>
</gene>
<dbReference type="RefSeq" id="WP_327608449.1">
    <property type="nucleotide sequence ID" value="NZ_JARZFX010000009.1"/>
</dbReference>
<dbReference type="Proteomes" id="UP001335737">
    <property type="component" value="Unassembled WGS sequence"/>
</dbReference>
<evidence type="ECO:0008006" key="3">
    <source>
        <dbReference type="Google" id="ProtNLM"/>
    </source>
</evidence>
<dbReference type="EMBL" id="JARZFX010000009">
    <property type="protein sequence ID" value="MEC5424887.1"/>
    <property type="molecule type" value="Genomic_DNA"/>
</dbReference>
<name>A0ABU6KHU9_9BACI</name>
<evidence type="ECO:0000313" key="1">
    <source>
        <dbReference type="EMBL" id="MEC5424887.1"/>
    </source>
</evidence>